<feature type="domain" description="Ribosomal RNA small subunit methyltransferase E methyltransferase" evidence="11">
    <location>
        <begin position="76"/>
        <end position="229"/>
    </location>
</feature>
<evidence type="ECO:0000256" key="2">
    <source>
        <dbReference type="ARBA" id="ARBA00005528"/>
    </source>
</evidence>
<keyword evidence="14" id="KW-1185">Reference proteome</keyword>
<dbReference type="EMBL" id="FXTH01000011">
    <property type="protein sequence ID" value="SMO74898.1"/>
    <property type="molecule type" value="Genomic_DNA"/>
</dbReference>
<evidence type="ECO:0000256" key="10">
    <source>
        <dbReference type="PIRNR" id="PIRNR015601"/>
    </source>
</evidence>
<dbReference type="SUPFAM" id="SSF88697">
    <property type="entry name" value="PUA domain-like"/>
    <property type="match status" value="1"/>
</dbReference>
<gene>
    <name evidence="13" type="ORF">SAMN06265218_111124</name>
</gene>
<evidence type="ECO:0000256" key="4">
    <source>
        <dbReference type="ARBA" id="ARBA00022552"/>
    </source>
</evidence>
<dbReference type="InterPro" id="IPR006700">
    <property type="entry name" value="RsmE"/>
</dbReference>
<name>A0A521DTE8_9BACT</name>
<keyword evidence="4 10" id="KW-0698">rRNA processing</keyword>
<keyword evidence="3 10" id="KW-0963">Cytoplasm</keyword>
<dbReference type="Proteomes" id="UP000317593">
    <property type="component" value="Unassembled WGS sequence"/>
</dbReference>
<dbReference type="PIRSF" id="PIRSF015601">
    <property type="entry name" value="MTase_slr0722"/>
    <property type="match status" value="1"/>
</dbReference>
<organism evidence="13 14">
    <name type="scientific">Fodinibius sediminis</name>
    <dbReference type="NCBI Taxonomy" id="1214077"/>
    <lineage>
        <taxon>Bacteria</taxon>
        <taxon>Pseudomonadati</taxon>
        <taxon>Balneolota</taxon>
        <taxon>Balneolia</taxon>
        <taxon>Balneolales</taxon>
        <taxon>Balneolaceae</taxon>
        <taxon>Fodinibius</taxon>
    </lineage>
</organism>
<evidence type="ECO:0000256" key="3">
    <source>
        <dbReference type="ARBA" id="ARBA00022490"/>
    </source>
</evidence>
<dbReference type="GO" id="GO:0005737">
    <property type="term" value="C:cytoplasm"/>
    <property type="evidence" value="ECO:0007669"/>
    <property type="project" value="UniProtKB-SubCell"/>
</dbReference>
<dbReference type="InterPro" id="IPR046886">
    <property type="entry name" value="RsmE_MTase_dom"/>
</dbReference>
<dbReference type="Gene3D" id="3.40.1280.10">
    <property type="match status" value="1"/>
</dbReference>
<comment type="similarity">
    <text evidence="2 10">Belongs to the RNA methyltransferase RsmE family.</text>
</comment>
<keyword evidence="5 10" id="KW-0489">Methyltransferase</keyword>
<dbReference type="PANTHER" id="PTHR30027:SF3">
    <property type="entry name" value="16S RRNA (URACIL(1498)-N(3))-METHYLTRANSFERASE"/>
    <property type="match status" value="1"/>
</dbReference>
<accession>A0A521DTE8</accession>
<dbReference type="InterPro" id="IPR029028">
    <property type="entry name" value="Alpha/beta_knot_MTases"/>
</dbReference>
<keyword evidence="6 10" id="KW-0808">Transferase</keyword>
<dbReference type="InterPro" id="IPR046887">
    <property type="entry name" value="RsmE_PUA-like"/>
</dbReference>
<comment type="catalytic activity">
    <reaction evidence="9 10">
        <text>uridine(1498) in 16S rRNA + S-adenosyl-L-methionine = N(3)-methyluridine(1498) in 16S rRNA + S-adenosyl-L-homocysteine + H(+)</text>
        <dbReference type="Rhea" id="RHEA:42920"/>
        <dbReference type="Rhea" id="RHEA-COMP:10283"/>
        <dbReference type="Rhea" id="RHEA-COMP:10284"/>
        <dbReference type="ChEBI" id="CHEBI:15378"/>
        <dbReference type="ChEBI" id="CHEBI:57856"/>
        <dbReference type="ChEBI" id="CHEBI:59789"/>
        <dbReference type="ChEBI" id="CHEBI:65315"/>
        <dbReference type="ChEBI" id="CHEBI:74502"/>
        <dbReference type="EC" id="2.1.1.193"/>
    </reaction>
</comment>
<dbReference type="EC" id="2.1.1.193" evidence="10"/>
<dbReference type="NCBIfam" id="TIGR00046">
    <property type="entry name" value="RsmE family RNA methyltransferase"/>
    <property type="match status" value="1"/>
</dbReference>
<evidence type="ECO:0000256" key="6">
    <source>
        <dbReference type="ARBA" id="ARBA00022679"/>
    </source>
</evidence>
<comment type="subcellular location">
    <subcellularLocation>
        <location evidence="1 10">Cytoplasm</location>
    </subcellularLocation>
</comment>
<dbReference type="GO" id="GO:0070042">
    <property type="term" value="F:rRNA (uridine-N3-)-methyltransferase activity"/>
    <property type="evidence" value="ECO:0007669"/>
    <property type="project" value="TreeGrafter"/>
</dbReference>
<dbReference type="InterPro" id="IPR015947">
    <property type="entry name" value="PUA-like_sf"/>
</dbReference>
<keyword evidence="7 10" id="KW-0949">S-adenosyl-L-methionine</keyword>
<dbReference type="AlphaFoldDB" id="A0A521DTE8"/>
<evidence type="ECO:0000256" key="5">
    <source>
        <dbReference type="ARBA" id="ARBA00022603"/>
    </source>
</evidence>
<dbReference type="InterPro" id="IPR029026">
    <property type="entry name" value="tRNA_m1G_MTases_N"/>
</dbReference>
<dbReference type="GO" id="GO:0070475">
    <property type="term" value="P:rRNA base methylation"/>
    <property type="evidence" value="ECO:0007669"/>
    <property type="project" value="TreeGrafter"/>
</dbReference>
<evidence type="ECO:0000256" key="9">
    <source>
        <dbReference type="ARBA" id="ARBA00047944"/>
    </source>
</evidence>
<evidence type="ECO:0000259" key="11">
    <source>
        <dbReference type="Pfam" id="PF04452"/>
    </source>
</evidence>
<dbReference type="RefSeq" id="WP_185958399.1">
    <property type="nucleotide sequence ID" value="NZ_FXTH01000011.1"/>
</dbReference>
<dbReference type="PANTHER" id="PTHR30027">
    <property type="entry name" value="RIBOSOMAL RNA SMALL SUBUNIT METHYLTRANSFERASE E"/>
    <property type="match status" value="1"/>
</dbReference>
<reference evidence="13 14" key="1">
    <citation type="submission" date="2017-05" db="EMBL/GenBank/DDBJ databases">
        <authorList>
            <person name="Varghese N."/>
            <person name="Submissions S."/>
        </authorList>
    </citation>
    <scope>NUCLEOTIDE SEQUENCE [LARGE SCALE GENOMIC DNA]</scope>
    <source>
        <strain evidence="13 14">DSM 21194</strain>
    </source>
</reference>
<dbReference type="SUPFAM" id="SSF75217">
    <property type="entry name" value="alpha/beta knot"/>
    <property type="match status" value="1"/>
</dbReference>
<evidence type="ECO:0000313" key="13">
    <source>
        <dbReference type="EMBL" id="SMO74898.1"/>
    </source>
</evidence>
<feature type="domain" description="Ribosomal RNA small subunit methyltransferase E PUA-like" evidence="12">
    <location>
        <begin position="18"/>
        <end position="64"/>
    </location>
</feature>
<comment type="function">
    <text evidence="8 10">Specifically methylates the N3 position of the uracil ring of uridine 1498 (m3U1498) in 16S rRNA. Acts on the fully assembled 30S ribosomal subunit.</text>
</comment>
<evidence type="ECO:0000256" key="8">
    <source>
        <dbReference type="ARBA" id="ARBA00025699"/>
    </source>
</evidence>
<sequence length="233" mass="26149">MNIFYAPPSHINGNIAELEGQEARHASRVLRAREGDYLTIVDGRGGRYKGPIQRISRKSVQIRLEKREQVSDPGPELILGMGIIKKRDRLEFAVEKAVELGARHLALFRSEHTVKKNVRSDRLEAIMLSAMKQSLRSWLPSLMVFNSVEEVMRHYQDARCLMAHEKADREAGVDNLAAAGEKRLLLLTGPEGGFSPEEVERAVESGAELVSLGEYRLRAETAAVTLMSQFIDR</sequence>
<evidence type="ECO:0000256" key="7">
    <source>
        <dbReference type="ARBA" id="ARBA00022691"/>
    </source>
</evidence>
<dbReference type="CDD" id="cd18084">
    <property type="entry name" value="RsmE-like"/>
    <property type="match status" value="1"/>
</dbReference>
<evidence type="ECO:0000259" key="12">
    <source>
        <dbReference type="Pfam" id="PF20260"/>
    </source>
</evidence>
<proteinExistence type="inferred from homology"/>
<dbReference type="Pfam" id="PF20260">
    <property type="entry name" value="PUA_4"/>
    <property type="match status" value="1"/>
</dbReference>
<protein>
    <recommendedName>
        <fullName evidence="10">Ribosomal RNA small subunit methyltransferase E</fullName>
        <ecNumber evidence="10">2.1.1.193</ecNumber>
    </recommendedName>
</protein>
<evidence type="ECO:0000313" key="14">
    <source>
        <dbReference type="Proteomes" id="UP000317593"/>
    </source>
</evidence>
<dbReference type="Pfam" id="PF04452">
    <property type="entry name" value="Methyltrans_RNA"/>
    <property type="match status" value="1"/>
</dbReference>
<evidence type="ECO:0000256" key="1">
    <source>
        <dbReference type="ARBA" id="ARBA00004496"/>
    </source>
</evidence>